<evidence type="ECO:0000259" key="2">
    <source>
        <dbReference type="Pfam" id="PF05193"/>
    </source>
</evidence>
<dbReference type="InterPro" id="IPR011249">
    <property type="entry name" value="Metalloenz_LuxS/M16"/>
</dbReference>
<dbReference type="KEGG" id="mros:EHO51_12885"/>
<sequence length="427" mass="46217">MTAHAPIVTIASRAEHVQRITTPAGLEAWLVESHAVPLVALEFAILGGASQDPREKPGLATLLAATLDEGAGPYDARGFHRAIDDLAIHLGFGADRDAISGHLQTLSRNVDKAFGLLKLALNDARLEAGDVARVRSQLAAELKRDANDPDSMASKAFREAAFPNHPYGRPVRGDLASIDTLSREDLIALRERLFARRDLKIGVVGAIDATRLSELLDATFGGLALQNDLAPVPEIEVANVGMRQIVDLDVPQSTIRFGRPSITKHDPDYFAVVVANHILGGGTFTSRLFREVREKRGMAYSVYSHLNEYDHCPMLIGAAATKNERAGEAIGVIQEEFRNFVANGPTEDELDKAKKFLIGSYALRFDTSTKIASQLVNLQLDGFEPSFLDERNGRIAAVTMEDCQRGAKRLLGDGDLLVTVVGKPAGV</sequence>
<dbReference type="RefSeq" id="WP_124739218.1">
    <property type="nucleotide sequence ID" value="NZ_CP034086.1"/>
</dbReference>
<dbReference type="SUPFAM" id="SSF63411">
    <property type="entry name" value="LuxS/MPP-like metallohydrolase"/>
    <property type="match status" value="2"/>
</dbReference>
<feature type="domain" description="Peptidase M16 N-terminal" evidence="1">
    <location>
        <begin position="36"/>
        <end position="173"/>
    </location>
</feature>
<dbReference type="InterPro" id="IPR011765">
    <property type="entry name" value="Pept_M16_N"/>
</dbReference>
<dbReference type="Pfam" id="PF05193">
    <property type="entry name" value="Peptidase_M16_C"/>
    <property type="match status" value="1"/>
</dbReference>
<dbReference type="PANTHER" id="PTHR11851:SF224">
    <property type="entry name" value="PROCESSING PROTEASE"/>
    <property type="match status" value="1"/>
</dbReference>
<dbReference type="InterPro" id="IPR007863">
    <property type="entry name" value="Peptidase_M16_C"/>
</dbReference>
<name>A0A3G8M6D6_9HYPH</name>
<dbReference type="Gene3D" id="3.30.830.10">
    <property type="entry name" value="Metalloenzyme, LuxS/M16 peptidase-like"/>
    <property type="match status" value="2"/>
</dbReference>
<dbReference type="Pfam" id="PF00675">
    <property type="entry name" value="Peptidase_M16"/>
    <property type="match status" value="1"/>
</dbReference>
<protein>
    <submittedName>
        <fullName evidence="3">Insulinase family protein</fullName>
    </submittedName>
</protein>
<dbReference type="PANTHER" id="PTHR11851">
    <property type="entry name" value="METALLOPROTEASE"/>
    <property type="match status" value="1"/>
</dbReference>
<evidence type="ECO:0000259" key="1">
    <source>
        <dbReference type="Pfam" id="PF00675"/>
    </source>
</evidence>
<reference evidence="3 4" key="1">
    <citation type="submission" date="2018-11" db="EMBL/GenBank/DDBJ databases">
        <title>Genome squencing of methanotrophic bacteria isolated from alkaline groundwater in Korea.</title>
        <authorList>
            <person name="Nguyen L.N."/>
        </authorList>
    </citation>
    <scope>NUCLEOTIDE SEQUENCE [LARGE SCALE GENOMIC DNA]</scope>
    <source>
        <strain evidence="3 4">GW6</strain>
    </source>
</reference>
<gene>
    <name evidence="3" type="ORF">EHO51_12885</name>
</gene>
<dbReference type="GO" id="GO:0046872">
    <property type="term" value="F:metal ion binding"/>
    <property type="evidence" value="ECO:0007669"/>
    <property type="project" value="InterPro"/>
</dbReference>
<dbReference type="AlphaFoldDB" id="A0A3G8M6D6"/>
<evidence type="ECO:0000313" key="4">
    <source>
        <dbReference type="Proteomes" id="UP000273982"/>
    </source>
</evidence>
<organism evidence="3 4">
    <name type="scientific">Methylocystis rosea</name>
    <dbReference type="NCBI Taxonomy" id="173366"/>
    <lineage>
        <taxon>Bacteria</taxon>
        <taxon>Pseudomonadati</taxon>
        <taxon>Pseudomonadota</taxon>
        <taxon>Alphaproteobacteria</taxon>
        <taxon>Hyphomicrobiales</taxon>
        <taxon>Methylocystaceae</taxon>
        <taxon>Methylocystis</taxon>
    </lineage>
</organism>
<feature type="domain" description="Peptidase M16 C-terminal" evidence="2">
    <location>
        <begin position="181"/>
        <end position="355"/>
    </location>
</feature>
<evidence type="ECO:0000313" key="3">
    <source>
        <dbReference type="EMBL" id="AZG77553.1"/>
    </source>
</evidence>
<dbReference type="InterPro" id="IPR050361">
    <property type="entry name" value="MPP/UQCRC_Complex"/>
</dbReference>
<accession>A0A3G8M6D6</accession>
<dbReference type="Proteomes" id="UP000273982">
    <property type="component" value="Chromosome"/>
</dbReference>
<proteinExistence type="predicted"/>
<dbReference type="EMBL" id="CP034086">
    <property type="protein sequence ID" value="AZG77553.1"/>
    <property type="molecule type" value="Genomic_DNA"/>
</dbReference>